<dbReference type="AlphaFoldDB" id="A0AAV5ABR5"/>
<dbReference type="CDD" id="cd11296">
    <property type="entry name" value="O-FucT_like"/>
    <property type="match status" value="1"/>
</dbReference>
<feature type="region of interest" description="Disordered" evidence="1">
    <location>
        <begin position="260"/>
        <end position="279"/>
    </location>
</feature>
<accession>A0AAV5ABR5</accession>
<gene>
    <name evidence="3" type="ORF">Clacol_006028</name>
</gene>
<keyword evidence="2" id="KW-1133">Transmembrane helix</keyword>
<evidence type="ECO:0000313" key="4">
    <source>
        <dbReference type="Proteomes" id="UP001050691"/>
    </source>
</evidence>
<organism evidence="3 4">
    <name type="scientific">Clathrus columnatus</name>
    <dbReference type="NCBI Taxonomy" id="1419009"/>
    <lineage>
        <taxon>Eukaryota</taxon>
        <taxon>Fungi</taxon>
        <taxon>Dikarya</taxon>
        <taxon>Basidiomycota</taxon>
        <taxon>Agaricomycotina</taxon>
        <taxon>Agaricomycetes</taxon>
        <taxon>Phallomycetidae</taxon>
        <taxon>Phallales</taxon>
        <taxon>Clathraceae</taxon>
        <taxon>Clathrus</taxon>
    </lineage>
</organism>
<keyword evidence="2" id="KW-0812">Transmembrane</keyword>
<name>A0AAV5ABR5_9AGAM</name>
<feature type="transmembrane region" description="Helical" evidence="2">
    <location>
        <begin position="7"/>
        <end position="27"/>
    </location>
</feature>
<proteinExistence type="predicted"/>
<sequence length="485" mass="55191">MRVSGLRLVYLLVIGTILSLTIGVLLLRSSYVNIPWFSGRKTIHPIPFFFNDDHITLDESNPPKTFEEIRAYERALPQHDLSLPFPEGEKGRFVRFSNEMWALGLNNQLHNRLMRFTGFYSLLLSHLAFLSNRAYVFKDVTFDHNWEQAKWNPLNTFISGPTAGGSFGPLLEPARLPRAVRTDFWDKVCSPEKNNRVLLQVKEVNVELGLKGHLEGVDIMEKWAKKLREMPEQCVEIAAGSPHIFDFGITPFIVHSDHNPTLATPHSKKRDLDQHSTSSPDPLLSTFAIHYRRGDFAQHCYNLANMGFPYNSWNFLPNMPDQYDGPVGQRTHDDGTVAGRERLNHFLKHCWPDTEQVVQRVKEVAKEYYSGGDHYHYRLSSIYILTNEGNRTLLAELKDALLGIRLDSVGLSIPGHTSEYLFDKVTTSRDITIIGETENLAKQAIDMAIAERAGLFLGNGFSTLSANVNLFRLGRGFKARTCRQF</sequence>
<keyword evidence="2" id="KW-0472">Membrane</keyword>
<comment type="caution">
    <text evidence="3">The sequence shown here is derived from an EMBL/GenBank/DDBJ whole genome shotgun (WGS) entry which is preliminary data.</text>
</comment>
<evidence type="ECO:0000256" key="1">
    <source>
        <dbReference type="SAM" id="MobiDB-lite"/>
    </source>
</evidence>
<dbReference type="Proteomes" id="UP001050691">
    <property type="component" value="Unassembled WGS sequence"/>
</dbReference>
<evidence type="ECO:0000313" key="3">
    <source>
        <dbReference type="EMBL" id="GJJ11790.1"/>
    </source>
</evidence>
<dbReference type="Gene3D" id="3.40.50.11350">
    <property type="match status" value="1"/>
</dbReference>
<protein>
    <submittedName>
        <fullName evidence="3">Uncharacterized protein</fullName>
    </submittedName>
</protein>
<keyword evidence="4" id="KW-1185">Reference proteome</keyword>
<reference evidence="3" key="1">
    <citation type="submission" date="2021-10" db="EMBL/GenBank/DDBJ databases">
        <title>De novo Genome Assembly of Clathrus columnatus (Basidiomycota, Fungi) Using Illumina and Nanopore Sequence Data.</title>
        <authorList>
            <person name="Ogiso-Tanaka E."/>
            <person name="Itagaki H."/>
            <person name="Hosoya T."/>
            <person name="Hosaka K."/>
        </authorList>
    </citation>
    <scope>NUCLEOTIDE SEQUENCE</scope>
    <source>
        <strain evidence="3">MO-923</strain>
    </source>
</reference>
<evidence type="ECO:0000256" key="2">
    <source>
        <dbReference type="SAM" id="Phobius"/>
    </source>
</evidence>
<dbReference type="EMBL" id="BPWL01000007">
    <property type="protein sequence ID" value="GJJ11790.1"/>
    <property type="molecule type" value="Genomic_DNA"/>
</dbReference>